<dbReference type="PATRIC" id="fig|722438.3.peg.534"/>
<dbReference type="PANTHER" id="PTHR11649:SF13">
    <property type="entry name" value="ENGB-TYPE G DOMAIN-CONTAINING PROTEIN"/>
    <property type="match status" value="1"/>
</dbReference>
<dbReference type="InterPro" id="IPR019987">
    <property type="entry name" value="GTP-bd_ribosome_bio_YsxC"/>
</dbReference>
<organism evidence="12 13">
    <name type="scientific">Mycoplasmoides pneumoniae (strain ATCC 15531 / DSM 23978 / CIP 103766 / NBRC 14401 / NCTC 10119 / FH)</name>
    <name type="common">Mycoplasma pneumoniae</name>
    <dbReference type="NCBI Taxonomy" id="722438"/>
    <lineage>
        <taxon>Bacteria</taxon>
        <taxon>Bacillati</taxon>
        <taxon>Mycoplasmatota</taxon>
        <taxon>Mycoplasmoidales</taxon>
        <taxon>Mycoplasmoidaceae</taxon>
        <taxon>Mycoplasmoides</taxon>
    </lineage>
</organism>
<dbReference type="PROSITE" id="PS51706">
    <property type="entry name" value="G_ENGB"/>
    <property type="match status" value="1"/>
</dbReference>
<comment type="similarity">
    <text evidence="2 10">Belongs to the TRAFAC class TrmE-Era-EngA-EngB-Septin-like GTPase superfamily. EngB GTPase family.</text>
</comment>
<dbReference type="eggNOG" id="COG0218">
    <property type="taxonomic scope" value="Bacteria"/>
</dbReference>
<evidence type="ECO:0000256" key="1">
    <source>
        <dbReference type="ARBA" id="ARBA00001946"/>
    </source>
</evidence>
<dbReference type="InterPro" id="IPR006073">
    <property type="entry name" value="GTP-bd"/>
</dbReference>
<dbReference type="HAMAP" id="MF_00321">
    <property type="entry name" value="GTPase_EngB"/>
    <property type="match status" value="1"/>
</dbReference>
<dbReference type="InterPro" id="IPR005225">
    <property type="entry name" value="Small_GTP-bd"/>
</dbReference>
<evidence type="ECO:0000256" key="8">
    <source>
        <dbReference type="ARBA" id="ARBA00023210"/>
    </source>
</evidence>
<dbReference type="SMR" id="A0A0H3DMA9"/>
<keyword evidence="6" id="KW-0460">Magnesium</keyword>
<dbReference type="RefSeq" id="WP_010874837.1">
    <property type="nucleotide sequence ID" value="NZ_CP010546.1"/>
</dbReference>
<evidence type="ECO:0000256" key="5">
    <source>
        <dbReference type="ARBA" id="ARBA00022741"/>
    </source>
</evidence>
<keyword evidence="4" id="KW-0479">Metal-binding</keyword>
<evidence type="ECO:0000256" key="7">
    <source>
        <dbReference type="ARBA" id="ARBA00023134"/>
    </source>
</evidence>
<keyword evidence="9 10" id="KW-0131">Cell cycle</keyword>
<evidence type="ECO:0000256" key="10">
    <source>
        <dbReference type="HAMAP-Rule" id="MF_00321"/>
    </source>
</evidence>
<dbReference type="SUPFAM" id="SSF52540">
    <property type="entry name" value="P-loop containing nucleoside triphosphate hydrolases"/>
    <property type="match status" value="1"/>
</dbReference>
<dbReference type="PaxDb" id="722438-MPNE_0561"/>
<name>A0A0H3DMA9_MYCPB</name>
<evidence type="ECO:0000313" key="13">
    <source>
        <dbReference type="Proteomes" id="UP000007756"/>
    </source>
</evidence>
<dbReference type="InterPro" id="IPR030393">
    <property type="entry name" value="G_ENGB_dom"/>
</dbReference>
<dbReference type="AlphaFoldDB" id="A0A0H3DMA9"/>
<dbReference type="NCBIfam" id="TIGR00231">
    <property type="entry name" value="small_GTP"/>
    <property type="match status" value="1"/>
</dbReference>
<dbReference type="GO" id="GO:0005525">
    <property type="term" value="F:GTP binding"/>
    <property type="evidence" value="ECO:0007669"/>
    <property type="project" value="UniProtKB-UniRule"/>
</dbReference>
<evidence type="ECO:0000313" key="12">
    <source>
        <dbReference type="EMBL" id="ADK86905.1"/>
    </source>
</evidence>
<dbReference type="GO" id="GO:0046872">
    <property type="term" value="F:metal ion binding"/>
    <property type="evidence" value="ECO:0007669"/>
    <property type="project" value="UniProtKB-KW"/>
</dbReference>
<reference evidence="12 13" key="1">
    <citation type="journal article" date="2010" name="Appl. Environ. Microbiol.">
        <title>Targeted chromosomal knockouts in Mycoplasma pneumoniae.</title>
        <authorList>
            <person name="Krishnakumar R."/>
            <person name="Assad-Garcia N."/>
            <person name="Benders G.A."/>
            <person name="Phan Q."/>
            <person name="Montague M.G."/>
            <person name="Glass J.I."/>
        </authorList>
    </citation>
    <scope>NUCLEOTIDE SEQUENCE [LARGE SCALE GENOMIC DNA]</scope>
    <source>
        <strain evidence="13">ATCC 15531 / DSM 22911 / NBRC 14401 / NCTC 10119 / FH</strain>
    </source>
</reference>
<dbReference type="GeneID" id="66608846"/>
<protein>
    <recommendedName>
        <fullName evidence="10">Probable GTP-binding protein EngB</fullName>
    </recommendedName>
</protein>
<dbReference type="PANTHER" id="PTHR11649">
    <property type="entry name" value="MSS1/TRME-RELATED GTP-BINDING PROTEIN"/>
    <property type="match status" value="1"/>
</dbReference>
<evidence type="ECO:0000256" key="2">
    <source>
        <dbReference type="ARBA" id="ARBA00009638"/>
    </source>
</evidence>
<evidence type="ECO:0000256" key="6">
    <source>
        <dbReference type="ARBA" id="ARBA00022842"/>
    </source>
</evidence>
<keyword evidence="3 10" id="KW-0132">Cell division</keyword>
<accession>A0A0H3DMA9</accession>
<evidence type="ECO:0000256" key="4">
    <source>
        <dbReference type="ARBA" id="ARBA00022723"/>
    </source>
</evidence>
<dbReference type="NCBIfam" id="TIGR03598">
    <property type="entry name" value="GTPase_YsxC"/>
    <property type="match status" value="1"/>
</dbReference>
<keyword evidence="8 10" id="KW-0717">Septation</keyword>
<evidence type="ECO:0000256" key="3">
    <source>
        <dbReference type="ARBA" id="ARBA00022618"/>
    </source>
</evidence>
<keyword evidence="5 10" id="KW-0547">Nucleotide-binding</keyword>
<comment type="cofactor">
    <cofactor evidence="1">
        <name>Mg(2+)</name>
        <dbReference type="ChEBI" id="CHEBI:18420"/>
    </cofactor>
</comment>
<dbReference type="Proteomes" id="UP000007756">
    <property type="component" value="Chromosome"/>
</dbReference>
<evidence type="ECO:0000259" key="11">
    <source>
        <dbReference type="PROSITE" id="PS51706"/>
    </source>
</evidence>
<dbReference type="Gene3D" id="3.40.50.300">
    <property type="entry name" value="P-loop containing nucleotide triphosphate hydrolases"/>
    <property type="match status" value="1"/>
</dbReference>
<keyword evidence="7 10" id="KW-0342">GTP-binding</keyword>
<dbReference type="EMBL" id="CP002077">
    <property type="protein sequence ID" value="ADK86905.1"/>
    <property type="molecule type" value="Genomic_DNA"/>
</dbReference>
<proteinExistence type="inferred from homology"/>
<dbReference type="HOGENOM" id="CLU_033732_3_2_14"/>
<dbReference type="GO" id="GO:0000917">
    <property type="term" value="P:division septum assembly"/>
    <property type="evidence" value="ECO:0007669"/>
    <property type="project" value="UniProtKB-KW"/>
</dbReference>
<dbReference type="CDD" id="cd01876">
    <property type="entry name" value="YihA_EngB"/>
    <property type="match status" value="1"/>
</dbReference>
<comment type="function">
    <text evidence="10">Necessary for normal cell division and for the maintenance of normal septation.</text>
</comment>
<dbReference type="KEGG" id="mpj:MPNE_0561"/>
<evidence type="ECO:0000256" key="9">
    <source>
        <dbReference type="ARBA" id="ARBA00023306"/>
    </source>
</evidence>
<sequence>MEARFLKSASDLESCPQDSVKEVCFMGRSNVGKSSLINAFFQKKLAKTSATPGRTQLLNFFEYNRKRFVDLPGYGFAKLSKVQKEAITNLLTQFLNFRQNLTGVVLVIDSGVVTVQDQEVVKTILQTGLNFLVIANKFDKLNQSERFHTQNKLAHFLKVNPNKCLFVSAKTGYNLQVMHKQIFELFKADGQAI</sequence>
<dbReference type="Pfam" id="PF01926">
    <property type="entry name" value="MMR_HSR1"/>
    <property type="match status" value="1"/>
</dbReference>
<feature type="domain" description="EngB-type G" evidence="11">
    <location>
        <begin position="19"/>
        <end position="188"/>
    </location>
</feature>
<dbReference type="STRING" id="722438.F539_02705"/>
<dbReference type="InterPro" id="IPR027417">
    <property type="entry name" value="P-loop_NTPase"/>
</dbReference>
<dbReference type="GO" id="GO:0005829">
    <property type="term" value="C:cytosol"/>
    <property type="evidence" value="ECO:0007669"/>
    <property type="project" value="TreeGrafter"/>
</dbReference>
<gene>
    <name evidence="12" type="primary">ysxC</name>
    <name evidence="10" type="synonym">engB</name>
    <name evidence="12" type="ordered locus">MPNE_0561</name>
</gene>